<dbReference type="GO" id="GO:0006154">
    <property type="term" value="P:adenosine catabolic process"/>
    <property type="evidence" value="ECO:0007669"/>
    <property type="project" value="TreeGrafter"/>
</dbReference>
<evidence type="ECO:0000256" key="3">
    <source>
        <dbReference type="ARBA" id="ARBA00022723"/>
    </source>
</evidence>
<sequence length="499" mass="54883">MFLFNGCSEGETSSGPPVAAFKRRLPSADAFAVRKTQALSRSSRVGLAAALSSIEESLEQAVLHPAIASASIDPAKNFLDAKADYDASALLLLLRRMPKGGVLHTHGLASGCFSRLVDLLQANQHCFIWQGGGKDVVEGTLRCFATAAAAGGGWLPASQCDRDKLYRYVTLPPGLPSVKACWEEFGKIWDRVLPLSCCACFYFGRNGFLWSILEKQLEANVMYLEIKEVLFHTWRRYDGSEVDDDEWTELFRKTVEEFRAENSIFLGARLVLTCHKNQSEEDVRKDFRRAVRMKERMPDFVAGFDLAGPEDLLNPIEFYAGVLEEEIALALRRGIVLPLLLHAGETNVPEASQIIDAIILGCERIGHGFALARHPGLVQEVLEAGISLECCPISNQVLGYVPDLANHAILGLLRAGVPVTLSPDDPAMWHYSDVSYDFAAAAKAWNLGLLELKALARNSLAFSTLRGQEKDVALQAWEELWDAWVKSELSTSVTANGKA</sequence>
<evidence type="ECO:0000256" key="5">
    <source>
        <dbReference type="ARBA" id="ARBA00022801"/>
    </source>
</evidence>
<proteinExistence type="predicted"/>
<evidence type="ECO:0000259" key="6">
    <source>
        <dbReference type="Pfam" id="PF00962"/>
    </source>
</evidence>
<comment type="cofactor">
    <cofactor evidence="1">
        <name>Zn(2+)</name>
        <dbReference type="ChEBI" id="CHEBI:29105"/>
    </cofactor>
</comment>
<dbReference type="GO" id="GO:0046872">
    <property type="term" value="F:metal ion binding"/>
    <property type="evidence" value="ECO:0007669"/>
    <property type="project" value="UniProtKB-KW"/>
</dbReference>
<evidence type="ECO:0000256" key="4">
    <source>
        <dbReference type="ARBA" id="ARBA00022726"/>
    </source>
</evidence>
<dbReference type="AlphaFoldDB" id="A0A813K6F9"/>
<feature type="domain" description="Adenosine deaminase" evidence="6">
    <location>
        <begin position="210"/>
        <end position="471"/>
    </location>
</feature>
<accession>A0A813K6F9</accession>
<evidence type="ECO:0000313" key="8">
    <source>
        <dbReference type="Proteomes" id="UP000626109"/>
    </source>
</evidence>
<dbReference type="Gene3D" id="3.20.20.140">
    <property type="entry name" value="Metal-dependent hydrolases"/>
    <property type="match status" value="1"/>
</dbReference>
<protein>
    <recommendedName>
        <fullName evidence="6">Adenosine deaminase domain-containing protein</fullName>
    </recommendedName>
</protein>
<dbReference type="SUPFAM" id="SSF51556">
    <property type="entry name" value="Metallo-dependent hydrolases"/>
    <property type="match status" value="1"/>
</dbReference>
<keyword evidence="4" id="KW-0660">Purine salvage</keyword>
<dbReference type="Proteomes" id="UP000626109">
    <property type="component" value="Unassembled WGS sequence"/>
</dbReference>
<evidence type="ECO:0000256" key="2">
    <source>
        <dbReference type="ARBA" id="ARBA00005058"/>
    </source>
</evidence>
<dbReference type="GO" id="GO:0006166">
    <property type="term" value="P:purine ribonucleoside salvage"/>
    <property type="evidence" value="ECO:0007669"/>
    <property type="project" value="UniProtKB-KW"/>
</dbReference>
<name>A0A813K6F9_POLGL</name>
<keyword evidence="5" id="KW-0378">Hydrolase</keyword>
<comment type="pathway">
    <text evidence="2">Purine metabolism; purine nucleoside salvage.</text>
</comment>
<dbReference type="PANTHER" id="PTHR11409">
    <property type="entry name" value="ADENOSINE DEAMINASE"/>
    <property type="match status" value="1"/>
</dbReference>
<dbReference type="UniPathway" id="UPA00606"/>
<dbReference type="EMBL" id="CAJNNW010028236">
    <property type="protein sequence ID" value="CAE8695291.1"/>
    <property type="molecule type" value="Genomic_DNA"/>
</dbReference>
<comment type="caution">
    <text evidence="7">The sequence shown here is derived from an EMBL/GenBank/DDBJ whole genome shotgun (WGS) entry which is preliminary data.</text>
</comment>
<gene>
    <name evidence="7" type="ORF">PGLA2088_LOCUS29263</name>
</gene>
<dbReference type="GO" id="GO:0046103">
    <property type="term" value="P:inosine biosynthetic process"/>
    <property type="evidence" value="ECO:0007669"/>
    <property type="project" value="TreeGrafter"/>
</dbReference>
<dbReference type="InterPro" id="IPR032466">
    <property type="entry name" value="Metal_Hydrolase"/>
</dbReference>
<evidence type="ECO:0000313" key="7">
    <source>
        <dbReference type="EMBL" id="CAE8695291.1"/>
    </source>
</evidence>
<keyword evidence="3" id="KW-0479">Metal-binding</keyword>
<organism evidence="7 8">
    <name type="scientific">Polarella glacialis</name>
    <name type="common">Dinoflagellate</name>
    <dbReference type="NCBI Taxonomy" id="89957"/>
    <lineage>
        <taxon>Eukaryota</taxon>
        <taxon>Sar</taxon>
        <taxon>Alveolata</taxon>
        <taxon>Dinophyceae</taxon>
        <taxon>Suessiales</taxon>
        <taxon>Suessiaceae</taxon>
        <taxon>Polarella</taxon>
    </lineage>
</organism>
<evidence type="ECO:0000256" key="1">
    <source>
        <dbReference type="ARBA" id="ARBA00001947"/>
    </source>
</evidence>
<dbReference type="PANTHER" id="PTHR11409:SF39">
    <property type="entry name" value="ADENOSINE DEAMINASE 2"/>
    <property type="match status" value="1"/>
</dbReference>
<dbReference type="Pfam" id="PF00962">
    <property type="entry name" value="A_deaminase"/>
    <property type="match status" value="1"/>
</dbReference>
<reference evidence="7" key="1">
    <citation type="submission" date="2021-02" db="EMBL/GenBank/DDBJ databases">
        <authorList>
            <person name="Dougan E. K."/>
            <person name="Rhodes N."/>
            <person name="Thang M."/>
            <person name="Chan C."/>
        </authorList>
    </citation>
    <scope>NUCLEOTIDE SEQUENCE</scope>
</reference>
<dbReference type="GO" id="GO:0004000">
    <property type="term" value="F:adenosine deaminase activity"/>
    <property type="evidence" value="ECO:0007669"/>
    <property type="project" value="TreeGrafter"/>
</dbReference>
<dbReference type="InterPro" id="IPR001365">
    <property type="entry name" value="A_deaminase_dom"/>
</dbReference>
<dbReference type="InterPro" id="IPR006330">
    <property type="entry name" value="Ado/ade_deaminase"/>
</dbReference>